<dbReference type="KEGG" id="tcd:AAIA72_13655"/>
<dbReference type="EMBL" id="CP154858">
    <property type="protein sequence ID" value="XDT71839.1"/>
    <property type="molecule type" value="Genomic_DNA"/>
</dbReference>
<evidence type="ECO:0008006" key="3">
    <source>
        <dbReference type="Google" id="ProtNLM"/>
    </source>
</evidence>
<keyword evidence="1" id="KW-1133">Transmembrane helix</keyword>
<feature type="transmembrane region" description="Helical" evidence="1">
    <location>
        <begin position="54"/>
        <end position="74"/>
    </location>
</feature>
<proteinExistence type="predicted"/>
<dbReference type="AlphaFoldDB" id="A0AB39UV03"/>
<sequence>MTHHDEQSSAKLEALASRLDRELDAETAAELARIRRVAAAEWAVRQSRPAPRGWWPAGLATAAVLVLAVAVTLWPARETDGPDGETLALLASDLPAMMEPVLLEEMDELMLMDAEALLLEEADEGDNPA</sequence>
<dbReference type="RefSeq" id="WP_369600863.1">
    <property type="nucleotide sequence ID" value="NZ_CP154858.1"/>
</dbReference>
<evidence type="ECO:0000313" key="2">
    <source>
        <dbReference type="EMBL" id="XDT71839.1"/>
    </source>
</evidence>
<name>A0AB39UV03_9GAMM</name>
<protein>
    <recommendedName>
        <fullName evidence="3">DUF3619 family protein</fullName>
    </recommendedName>
</protein>
<organism evidence="2">
    <name type="scientific">Thermohahella caldifontis</name>
    <dbReference type="NCBI Taxonomy" id="3142973"/>
    <lineage>
        <taxon>Bacteria</taxon>
        <taxon>Pseudomonadati</taxon>
        <taxon>Pseudomonadota</taxon>
        <taxon>Gammaproteobacteria</taxon>
        <taxon>Oceanospirillales</taxon>
        <taxon>Hahellaceae</taxon>
        <taxon>Thermohahella</taxon>
    </lineage>
</organism>
<keyword evidence="1" id="KW-0812">Transmembrane</keyword>
<reference evidence="2" key="1">
    <citation type="submission" date="2024-05" db="EMBL/GenBank/DDBJ databases">
        <title>Genome sequencing of novel strain.</title>
        <authorList>
            <person name="Ganbat D."/>
            <person name="Ganbat S."/>
            <person name="Lee S.-J."/>
        </authorList>
    </citation>
    <scope>NUCLEOTIDE SEQUENCE</scope>
    <source>
        <strain evidence="2">SMD15-11</strain>
    </source>
</reference>
<keyword evidence="1" id="KW-0472">Membrane</keyword>
<accession>A0AB39UV03</accession>
<evidence type="ECO:0000256" key="1">
    <source>
        <dbReference type="SAM" id="Phobius"/>
    </source>
</evidence>
<gene>
    <name evidence="2" type="ORF">AAIA72_13655</name>
</gene>